<protein>
    <submittedName>
        <fullName evidence="2">SSD domain-containing protein</fullName>
    </submittedName>
</protein>
<accession>A0A0M3IK23</accession>
<sequence length="54" mass="6447">MGFFFVIRTVGLLMMLTVSMRDFIMFALLPKTYQKCQLSYWSIWSECEQENGVR</sequence>
<evidence type="ECO:0000313" key="1">
    <source>
        <dbReference type="Proteomes" id="UP000036681"/>
    </source>
</evidence>
<proteinExistence type="predicted"/>
<evidence type="ECO:0000313" key="2">
    <source>
        <dbReference type="WBParaSite" id="ALUE_0001906401-mRNA-1"/>
    </source>
</evidence>
<organism evidence="1 2">
    <name type="scientific">Ascaris lumbricoides</name>
    <name type="common">Giant roundworm</name>
    <dbReference type="NCBI Taxonomy" id="6252"/>
    <lineage>
        <taxon>Eukaryota</taxon>
        <taxon>Metazoa</taxon>
        <taxon>Ecdysozoa</taxon>
        <taxon>Nematoda</taxon>
        <taxon>Chromadorea</taxon>
        <taxon>Rhabditida</taxon>
        <taxon>Spirurina</taxon>
        <taxon>Ascaridomorpha</taxon>
        <taxon>Ascaridoidea</taxon>
        <taxon>Ascarididae</taxon>
        <taxon>Ascaris</taxon>
    </lineage>
</organism>
<reference evidence="2" key="1">
    <citation type="submission" date="2017-02" db="UniProtKB">
        <authorList>
            <consortium name="WormBaseParasite"/>
        </authorList>
    </citation>
    <scope>IDENTIFICATION</scope>
</reference>
<dbReference type="WBParaSite" id="ALUE_0001906401-mRNA-1">
    <property type="protein sequence ID" value="ALUE_0001906401-mRNA-1"/>
    <property type="gene ID" value="ALUE_0001906401"/>
</dbReference>
<name>A0A0M3IK23_ASCLU</name>
<keyword evidence="1" id="KW-1185">Reference proteome</keyword>
<dbReference type="AlphaFoldDB" id="A0A0M3IK23"/>
<dbReference type="Proteomes" id="UP000036681">
    <property type="component" value="Unplaced"/>
</dbReference>